<dbReference type="EMBL" id="MNCJ02000328">
    <property type="protein sequence ID" value="KAF5774152.1"/>
    <property type="molecule type" value="Genomic_DNA"/>
</dbReference>
<reference evidence="1" key="2">
    <citation type="submission" date="2020-06" db="EMBL/GenBank/DDBJ databases">
        <title>Helianthus annuus Genome sequencing and assembly Release 2.</title>
        <authorList>
            <person name="Gouzy J."/>
            <person name="Langlade N."/>
            <person name="Munos S."/>
        </authorList>
    </citation>
    <scope>NUCLEOTIDE SEQUENCE</scope>
    <source>
        <tissue evidence="1">Leaves</tissue>
    </source>
</reference>
<keyword evidence="2" id="KW-1185">Reference proteome</keyword>
<reference evidence="1" key="1">
    <citation type="journal article" date="2017" name="Nature">
        <title>The sunflower genome provides insights into oil metabolism, flowering and Asterid evolution.</title>
        <authorList>
            <person name="Badouin H."/>
            <person name="Gouzy J."/>
            <person name="Grassa C.J."/>
            <person name="Murat F."/>
            <person name="Staton S.E."/>
            <person name="Cottret L."/>
            <person name="Lelandais-Briere C."/>
            <person name="Owens G.L."/>
            <person name="Carrere S."/>
            <person name="Mayjonade B."/>
            <person name="Legrand L."/>
            <person name="Gill N."/>
            <person name="Kane N.C."/>
            <person name="Bowers J.E."/>
            <person name="Hubner S."/>
            <person name="Bellec A."/>
            <person name="Berard A."/>
            <person name="Berges H."/>
            <person name="Blanchet N."/>
            <person name="Boniface M.C."/>
            <person name="Brunel D."/>
            <person name="Catrice O."/>
            <person name="Chaidir N."/>
            <person name="Claudel C."/>
            <person name="Donnadieu C."/>
            <person name="Faraut T."/>
            <person name="Fievet G."/>
            <person name="Helmstetter N."/>
            <person name="King M."/>
            <person name="Knapp S.J."/>
            <person name="Lai Z."/>
            <person name="Le Paslier M.C."/>
            <person name="Lippi Y."/>
            <person name="Lorenzon L."/>
            <person name="Mandel J.R."/>
            <person name="Marage G."/>
            <person name="Marchand G."/>
            <person name="Marquand E."/>
            <person name="Bret-Mestries E."/>
            <person name="Morien E."/>
            <person name="Nambeesan S."/>
            <person name="Nguyen T."/>
            <person name="Pegot-Espagnet P."/>
            <person name="Pouilly N."/>
            <person name="Raftis F."/>
            <person name="Sallet E."/>
            <person name="Schiex T."/>
            <person name="Thomas J."/>
            <person name="Vandecasteele C."/>
            <person name="Vares D."/>
            <person name="Vear F."/>
            <person name="Vautrin S."/>
            <person name="Crespi M."/>
            <person name="Mangin B."/>
            <person name="Burke J.M."/>
            <person name="Salse J."/>
            <person name="Munos S."/>
            <person name="Vincourt P."/>
            <person name="Rieseberg L.H."/>
            <person name="Langlade N.B."/>
        </authorList>
    </citation>
    <scope>NUCLEOTIDE SEQUENCE</scope>
    <source>
        <tissue evidence="1">Leaves</tissue>
    </source>
</reference>
<organism evidence="1 2">
    <name type="scientific">Helianthus annuus</name>
    <name type="common">Common sunflower</name>
    <dbReference type="NCBI Taxonomy" id="4232"/>
    <lineage>
        <taxon>Eukaryota</taxon>
        <taxon>Viridiplantae</taxon>
        <taxon>Streptophyta</taxon>
        <taxon>Embryophyta</taxon>
        <taxon>Tracheophyta</taxon>
        <taxon>Spermatophyta</taxon>
        <taxon>Magnoliopsida</taxon>
        <taxon>eudicotyledons</taxon>
        <taxon>Gunneridae</taxon>
        <taxon>Pentapetalae</taxon>
        <taxon>asterids</taxon>
        <taxon>campanulids</taxon>
        <taxon>Asterales</taxon>
        <taxon>Asteraceae</taxon>
        <taxon>Asteroideae</taxon>
        <taxon>Heliantheae alliance</taxon>
        <taxon>Heliantheae</taxon>
        <taxon>Helianthus</taxon>
    </lineage>
</organism>
<proteinExistence type="predicted"/>
<evidence type="ECO:0000313" key="1">
    <source>
        <dbReference type="EMBL" id="KAF5774152.1"/>
    </source>
</evidence>
<accession>A0A9K3EJ21</accession>
<sequence>MAENFMETFNNSISSFNFFHIFAQNKRLTKSQLKKSKHMSIYAGKIVICFSQT</sequence>
<gene>
    <name evidence="1" type="ORF">HanXRQr2_Chr13g0596981</name>
</gene>
<name>A0A9K3EJ21_HELAN</name>
<evidence type="ECO:0000313" key="2">
    <source>
        <dbReference type="Proteomes" id="UP000215914"/>
    </source>
</evidence>
<protein>
    <submittedName>
        <fullName evidence="1">Uncharacterized protein</fullName>
    </submittedName>
</protein>
<comment type="caution">
    <text evidence="1">The sequence shown here is derived from an EMBL/GenBank/DDBJ whole genome shotgun (WGS) entry which is preliminary data.</text>
</comment>
<dbReference type="Gramene" id="mRNA:HanXRQr2_Chr13g0596981">
    <property type="protein sequence ID" value="mRNA:HanXRQr2_Chr13g0596981"/>
    <property type="gene ID" value="HanXRQr2_Chr13g0596981"/>
</dbReference>
<dbReference type="AlphaFoldDB" id="A0A9K3EJ21"/>
<dbReference type="Proteomes" id="UP000215914">
    <property type="component" value="Unassembled WGS sequence"/>
</dbReference>